<name>A0A0W8EAL2_9ZZZZ</name>
<feature type="transmembrane region" description="Helical" evidence="12">
    <location>
        <begin position="127"/>
        <end position="148"/>
    </location>
</feature>
<dbReference type="CDD" id="cd13961">
    <property type="entry name" value="PT_UbiA_DGGGPS"/>
    <property type="match status" value="1"/>
</dbReference>
<evidence type="ECO:0000256" key="9">
    <source>
        <dbReference type="ARBA" id="ARBA00023136"/>
    </source>
</evidence>
<dbReference type="GO" id="GO:0047295">
    <property type="term" value="F:geranylgeranylglycerol-phosphate geranylgeranyltransferase activity"/>
    <property type="evidence" value="ECO:0007669"/>
    <property type="project" value="InterPro"/>
</dbReference>
<feature type="transmembrane region" description="Helical" evidence="12">
    <location>
        <begin position="38"/>
        <end position="58"/>
    </location>
</feature>
<evidence type="ECO:0000256" key="1">
    <source>
        <dbReference type="ARBA" id="ARBA00004141"/>
    </source>
</evidence>
<feature type="transmembrane region" description="Helical" evidence="12">
    <location>
        <begin position="12"/>
        <end position="32"/>
    </location>
</feature>
<reference evidence="13" key="1">
    <citation type="journal article" date="2015" name="Proc. Natl. Acad. Sci. U.S.A.">
        <title>Networks of energetic and metabolic interactions define dynamics in microbial communities.</title>
        <authorList>
            <person name="Embree M."/>
            <person name="Liu J.K."/>
            <person name="Al-Bassam M.M."/>
            <person name="Zengler K."/>
        </authorList>
    </citation>
    <scope>NUCLEOTIDE SEQUENCE</scope>
</reference>
<dbReference type="InterPro" id="IPR044878">
    <property type="entry name" value="UbiA_sf"/>
</dbReference>
<protein>
    <submittedName>
        <fullName evidence="13">(S)-2,3-di-o-geranylgeranylglyceryl phosphate synthase</fullName>
    </submittedName>
</protein>
<dbReference type="EMBL" id="LNQE01001781">
    <property type="protein sequence ID" value="KUG05691.1"/>
    <property type="molecule type" value="Genomic_DNA"/>
</dbReference>
<evidence type="ECO:0000256" key="3">
    <source>
        <dbReference type="ARBA" id="ARBA00022516"/>
    </source>
</evidence>
<feature type="transmembrane region" description="Helical" evidence="12">
    <location>
        <begin position="222"/>
        <end position="240"/>
    </location>
</feature>
<evidence type="ECO:0000256" key="6">
    <source>
        <dbReference type="ARBA" id="ARBA00022842"/>
    </source>
</evidence>
<keyword evidence="3" id="KW-0444">Lipid biosynthesis</keyword>
<dbReference type="GO" id="GO:0008654">
    <property type="term" value="P:phospholipid biosynthetic process"/>
    <property type="evidence" value="ECO:0007669"/>
    <property type="project" value="UniProtKB-KW"/>
</dbReference>
<feature type="transmembrane region" description="Helical" evidence="12">
    <location>
        <begin position="260"/>
        <end position="278"/>
    </location>
</feature>
<evidence type="ECO:0000256" key="11">
    <source>
        <dbReference type="ARBA" id="ARBA00023264"/>
    </source>
</evidence>
<evidence type="ECO:0000256" key="5">
    <source>
        <dbReference type="ARBA" id="ARBA00022692"/>
    </source>
</evidence>
<comment type="caution">
    <text evidence="13">The sequence shown here is derived from an EMBL/GenBank/DDBJ whole genome shotgun (WGS) entry which is preliminary data.</text>
</comment>
<keyword evidence="4" id="KW-0808">Transferase</keyword>
<dbReference type="PANTHER" id="PTHR42723">
    <property type="entry name" value="CHLOROPHYLL SYNTHASE"/>
    <property type="match status" value="1"/>
</dbReference>
<evidence type="ECO:0000256" key="8">
    <source>
        <dbReference type="ARBA" id="ARBA00023098"/>
    </source>
</evidence>
<proteinExistence type="inferred from homology"/>
<evidence type="ECO:0000256" key="12">
    <source>
        <dbReference type="SAM" id="Phobius"/>
    </source>
</evidence>
<keyword evidence="9 12" id="KW-0472">Membrane</keyword>
<gene>
    <name evidence="13" type="ORF">ASZ90_016875</name>
</gene>
<dbReference type="GO" id="GO:0000287">
    <property type="term" value="F:magnesium ion binding"/>
    <property type="evidence" value="ECO:0007669"/>
    <property type="project" value="InterPro"/>
</dbReference>
<keyword evidence="7 12" id="KW-1133">Transmembrane helix</keyword>
<dbReference type="HAMAP" id="MF_01286">
    <property type="entry name" value="DGGGP_synth"/>
    <property type="match status" value="1"/>
</dbReference>
<evidence type="ECO:0000256" key="4">
    <source>
        <dbReference type="ARBA" id="ARBA00022679"/>
    </source>
</evidence>
<feature type="transmembrane region" description="Helical" evidence="12">
    <location>
        <begin position="194"/>
        <end position="216"/>
    </location>
</feature>
<comment type="subcellular location">
    <subcellularLocation>
        <location evidence="1">Membrane</location>
        <topology evidence="1">Multi-pass membrane protein</topology>
    </subcellularLocation>
</comment>
<feature type="transmembrane region" description="Helical" evidence="12">
    <location>
        <begin position="154"/>
        <end position="173"/>
    </location>
</feature>
<feature type="transmembrane region" description="Helical" evidence="12">
    <location>
        <begin position="105"/>
        <end position="120"/>
    </location>
</feature>
<dbReference type="InterPro" id="IPR050475">
    <property type="entry name" value="Prenyltransferase_related"/>
</dbReference>
<dbReference type="AlphaFoldDB" id="A0A0W8EAL2"/>
<dbReference type="GO" id="GO:0005886">
    <property type="term" value="C:plasma membrane"/>
    <property type="evidence" value="ECO:0007669"/>
    <property type="project" value="InterPro"/>
</dbReference>
<keyword evidence="10" id="KW-0594">Phospholipid biosynthesis</keyword>
<dbReference type="PANTHER" id="PTHR42723:SF1">
    <property type="entry name" value="CHLOROPHYLL SYNTHASE, CHLOROPLASTIC"/>
    <property type="match status" value="1"/>
</dbReference>
<evidence type="ECO:0000313" key="13">
    <source>
        <dbReference type="EMBL" id="KUG05691.1"/>
    </source>
</evidence>
<keyword evidence="2" id="KW-1003">Cell membrane</keyword>
<keyword evidence="5 12" id="KW-0812">Transmembrane</keyword>
<keyword evidence="8" id="KW-0443">Lipid metabolism</keyword>
<dbReference type="InterPro" id="IPR000537">
    <property type="entry name" value="UbiA_prenyltransferase"/>
</dbReference>
<evidence type="ECO:0000256" key="2">
    <source>
        <dbReference type="ARBA" id="ARBA00022475"/>
    </source>
</evidence>
<feature type="transmembrane region" description="Helical" evidence="12">
    <location>
        <begin position="79"/>
        <end position="99"/>
    </location>
</feature>
<dbReference type="Pfam" id="PF01040">
    <property type="entry name" value="UbiA"/>
    <property type="match status" value="1"/>
</dbReference>
<sequence>MRLPGLIRILRPVNAFVAGLASVLAYFIASGTLVPETILLIAIVFLITAGGNTINDYYDAGIDRINRPDRPIPSGEVSLRRAWILSFILFFGGIVLSLFTNPLCITIAVFNAVLLFLYACRFKKTLFIGNMTVAYLSASIFLFGGALYGPAGMAQVSAIALITFFAMLSRELLKAAEDVEGDAGAGAATVPVEYGVRVTVLLSLLFVLCAIAGSLYPVRWWGLPYFGGILIVDTIILVAALRPLRCRRPSCIRDTGATTLLKLGMFASLVVFTIAATIS</sequence>
<dbReference type="InterPro" id="IPR023547">
    <property type="entry name" value="DGGGP_synth"/>
</dbReference>
<evidence type="ECO:0000256" key="7">
    <source>
        <dbReference type="ARBA" id="ARBA00022989"/>
    </source>
</evidence>
<keyword evidence="11" id="KW-1208">Phospholipid metabolism</keyword>
<dbReference type="Gene3D" id="1.10.357.140">
    <property type="entry name" value="UbiA prenyltransferase"/>
    <property type="match status" value="1"/>
</dbReference>
<keyword evidence="6" id="KW-0460">Magnesium</keyword>
<evidence type="ECO:0000256" key="10">
    <source>
        <dbReference type="ARBA" id="ARBA00023209"/>
    </source>
</evidence>
<dbReference type="NCBIfam" id="NF009521">
    <property type="entry name" value="PRK12882.1"/>
    <property type="match status" value="1"/>
</dbReference>
<accession>A0A0W8EAL2</accession>
<organism evidence="13">
    <name type="scientific">hydrocarbon metagenome</name>
    <dbReference type="NCBI Taxonomy" id="938273"/>
    <lineage>
        <taxon>unclassified sequences</taxon>
        <taxon>metagenomes</taxon>
        <taxon>ecological metagenomes</taxon>
    </lineage>
</organism>